<organism evidence="1 2">
    <name type="scientific">Neoasaia chiangmaiensis</name>
    <dbReference type="NCBI Taxonomy" id="320497"/>
    <lineage>
        <taxon>Bacteria</taxon>
        <taxon>Pseudomonadati</taxon>
        <taxon>Pseudomonadota</taxon>
        <taxon>Alphaproteobacteria</taxon>
        <taxon>Acetobacterales</taxon>
        <taxon>Acetobacteraceae</taxon>
        <taxon>Neoasaia</taxon>
    </lineage>
</organism>
<protein>
    <submittedName>
        <fullName evidence="1">Uncharacterized protein</fullName>
    </submittedName>
</protein>
<dbReference type="STRING" id="320497.A0U93_01000"/>
<reference evidence="1 2" key="1">
    <citation type="submission" date="2016-03" db="EMBL/GenBank/DDBJ databases">
        <title>Acetic acid bacteria sequencing.</title>
        <authorList>
            <person name="Brandt J."/>
            <person name="Jakob F."/>
            <person name="Vogel R.F."/>
        </authorList>
    </citation>
    <scope>NUCLEOTIDE SEQUENCE [LARGE SCALE GENOMIC DNA]</scope>
    <source>
        <strain evidence="1 2">NBRC 101099</strain>
    </source>
</reference>
<proteinExistence type="predicted"/>
<dbReference type="OrthoDB" id="7275499at2"/>
<name>A0A1U9KLW1_9PROT</name>
<evidence type="ECO:0000313" key="1">
    <source>
        <dbReference type="EMBL" id="AQS86765.1"/>
    </source>
</evidence>
<gene>
    <name evidence="1" type="ORF">A0U93_01000</name>
</gene>
<dbReference type="RefSeq" id="WP_077805729.1">
    <property type="nucleotide sequence ID" value="NZ_BJXS01000010.1"/>
</dbReference>
<dbReference type="KEGG" id="nch:A0U93_01000"/>
<dbReference type="AlphaFoldDB" id="A0A1U9KLW1"/>
<accession>A0A1U9KLW1</accession>
<keyword evidence="2" id="KW-1185">Reference proteome</keyword>
<evidence type="ECO:0000313" key="2">
    <source>
        <dbReference type="Proteomes" id="UP000188604"/>
    </source>
</evidence>
<sequence length="81" mass="9386">MDVIQLPTSSFEKREKQKSDDRRLKRRLIGMLVGIVLAHVCVGWAIAGTWMDDQGYFHTNYIALAATFFWSMFFLYHVGIS</sequence>
<dbReference type="EMBL" id="CP014691">
    <property type="protein sequence ID" value="AQS86765.1"/>
    <property type="molecule type" value="Genomic_DNA"/>
</dbReference>
<dbReference type="Proteomes" id="UP000188604">
    <property type="component" value="Chromosome"/>
</dbReference>